<feature type="compositionally biased region" description="Basic and acidic residues" evidence="8">
    <location>
        <begin position="405"/>
        <end position="419"/>
    </location>
</feature>
<name>A0A9P3GH38_9APHY</name>
<sequence>MPPRSRKIVVVDNGASTIKLGVLGAKEREPRIISNAIVRSKGDKATYYGQELDNCVDFSSLHYRLPFEKGYLVDWDAEKAIWDGIFRKEFLGIEPSESSLLITEPYFNLPKLQDVYDQMVFEEYEFEAYFRCAPAYTIPYSGLCRQGNLPDPECMLVIDSGFSYTHVVPIFDGAIIWEATKRLDVGGKLLTNQLKELVSFRQWNMMDETYVINDVKEACCYVSTQFDQDLETCRANARANPIVQEYVLPDFSSNRKGRVRQPEEILEDSHQILYMNNERFTVPEVLFRPDDIGLEQMGLAKTIAHTISLLPEEVQGLFWANIGLTGGSTKFPGFRDRLYQELRTLAPVECTVHIYQSDEPLLDTYRGALACAKQADFAQKTVTRADYAEMGSSAARRKFVGWMRPEGDAPDKGKGRARDEDEDEPVPVKRAPRGRGRGERARATGRGRGRGRGRGAA</sequence>
<evidence type="ECO:0000256" key="2">
    <source>
        <dbReference type="ARBA" id="ARBA00005665"/>
    </source>
</evidence>
<evidence type="ECO:0000256" key="4">
    <source>
        <dbReference type="ARBA" id="ARBA00022490"/>
    </source>
</evidence>
<evidence type="ECO:0000256" key="8">
    <source>
        <dbReference type="SAM" id="MobiDB-lite"/>
    </source>
</evidence>
<keyword evidence="4" id="KW-0963">Cytoplasm</keyword>
<evidence type="ECO:0000256" key="5">
    <source>
        <dbReference type="ARBA" id="ARBA00025222"/>
    </source>
</evidence>
<dbReference type="FunFam" id="3.90.640.10:FF:000014">
    <property type="entry name" value="Putative actin-related protein 6"/>
    <property type="match status" value="1"/>
</dbReference>
<dbReference type="GO" id="GO:0005737">
    <property type="term" value="C:cytoplasm"/>
    <property type="evidence" value="ECO:0007669"/>
    <property type="project" value="UniProtKB-SubCell"/>
</dbReference>
<evidence type="ECO:0000256" key="6">
    <source>
        <dbReference type="ARBA" id="ARBA00063309"/>
    </source>
</evidence>
<evidence type="ECO:0000256" key="1">
    <source>
        <dbReference type="ARBA" id="ARBA00004496"/>
    </source>
</evidence>
<proteinExistence type="inferred from homology"/>
<evidence type="ECO:0000313" key="10">
    <source>
        <dbReference type="Proteomes" id="UP000703269"/>
    </source>
</evidence>
<feature type="region of interest" description="Disordered" evidence="8">
    <location>
        <begin position="399"/>
        <end position="457"/>
    </location>
</feature>
<dbReference type="AlphaFoldDB" id="A0A9P3GH38"/>
<dbReference type="OrthoDB" id="6220758at2759"/>
<dbReference type="EMBL" id="BPQB01000038">
    <property type="protein sequence ID" value="GJE94184.1"/>
    <property type="molecule type" value="Genomic_DNA"/>
</dbReference>
<dbReference type="SMART" id="SM00268">
    <property type="entry name" value="ACTIN"/>
    <property type="match status" value="1"/>
</dbReference>
<keyword evidence="10" id="KW-1185">Reference proteome</keyword>
<gene>
    <name evidence="9" type="ORF">PsYK624_103520</name>
</gene>
<accession>A0A9P3GH38</accession>
<evidence type="ECO:0000256" key="7">
    <source>
        <dbReference type="ARBA" id="ARBA00073820"/>
    </source>
</evidence>
<dbReference type="InterPro" id="IPR043129">
    <property type="entry name" value="ATPase_NBD"/>
</dbReference>
<dbReference type="Pfam" id="PF00022">
    <property type="entry name" value="Actin"/>
    <property type="match status" value="1"/>
</dbReference>
<comment type="subunit">
    <text evidence="6">Component of the SWR1 chromatin remodeling complex.</text>
</comment>
<dbReference type="Gene3D" id="3.90.640.10">
    <property type="entry name" value="Actin, Chain A, domain 4"/>
    <property type="match status" value="1"/>
</dbReference>
<dbReference type="Proteomes" id="UP000703269">
    <property type="component" value="Unassembled WGS sequence"/>
</dbReference>
<comment type="similarity">
    <text evidence="2">Belongs to the actin family. ARP6 subfamily.</text>
</comment>
<comment type="subcellular location">
    <subcellularLocation>
        <location evidence="1">Cytoplasm</location>
    </subcellularLocation>
</comment>
<organism evidence="9 10">
    <name type="scientific">Phanerochaete sordida</name>
    <dbReference type="NCBI Taxonomy" id="48140"/>
    <lineage>
        <taxon>Eukaryota</taxon>
        <taxon>Fungi</taxon>
        <taxon>Dikarya</taxon>
        <taxon>Basidiomycota</taxon>
        <taxon>Agaricomycotina</taxon>
        <taxon>Agaricomycetes</taxon>
        <taxon>Polyporales</taxon>
        <taxon>Phanerochaetaceae</taxon>
        <taxon>Phanerochaete</taxon>
    </lineage>
</organism>
<evidence type="ECO:0000313" key="9">
    <source>
        <dbReference type="EMBL" id="GJE94184.1"/>
    </source>
</evidence>
<dbReference type="SUPFAM" id="SSF53067">
    <property type="entry name" value="Actin-like ATPase domain"/>
    <property type="match status" value="2"/>
</dbReference>
<dbReference type="InterPro" id="IPR004000">
    <property type="entry name" value="Actin"/>
</dbReference>
<feature type="compositionally biased region" description="Basic residues" evidence="8">
    <location>
        <begin position="443"/>
        <end position="457"/>
    </location>
</feature>
<comment type="function">
    <text evidence="5">Component of the SWR1 complex which mediates the ATP-dependent exchange of histone H2A for the H2A variant HZT1 leading to transcriptional regulation of selected genes by chromatin remodeling. Involved in chromosome stability.</text>
</comment>
<dbReference type="PANTHER" id="PTHR11937">
    <property type="entry name" value="ACTIN"/>
    <property type="match status" value="1"/>
</dbReference>
<evidence type="ECO:0000256" key="3">
    <source>
        <dbReference type="ARBA" id="ARBA00018633"/>
    </source>
</evidence>
<protein>
    <recommendedName>
        <fullName evidence="3">Actin-like protein ARP6</fullName>
    </recommendedName>
    <alternativeName>
        <fullName evidence="7">Actin-like protein arp6</fullName>
    </alternativeName>
</protein>
<comment type="caution">
    <text evidence="9">The sequence shown here is derived from an EMBL/GenBank/DDBJ whole genome shotgun (WGS) entry which is preliminary data.</text>
</comment>
<reference evidence="9 10" key="1">
    <citation type="submission" date="2021-08" db="EMBL/GenBank/DDBJ databases">
        <title>Draft Genome Sequence of Phanerochaete sordida strain YK-624.</title>
        <authorList>
            <person name="Mori T."/>
            <person name="Dohra H."/>
            <person name="Suzuki T."/>
            <person name="Kawagishi H."/>
            <person name="Hirai H."/>
        </authorList>
    </citation>
    <scope>NUCLEOTIDE SEQUENCE [LARGE SCALE GENOMIC DNA]</scope>
    <source>
        <strain evidence="9 10">YK-624</strain>
    </source>
</reference>
<dbReference type="GO" id="GO:0005634">
    <property type="term" value="C:nucleus"/>
    <property type="evidence" value="ECO:0007669"/>
    <property type="project" value="UniProtKB-ARBA"/>
</dbReference>
<dbReference type="Gene3D" id="3.30.420.40">
    <property type="match status" value="2"/>
</dbReference>
<dbReference type="Gene3D" id="2.30.36.70">
    <property type="entry name" value="Actin, Chain A, domain 2"/>
    <property type="match status" value="1"/>
</dbReference>
<dbReference type="CDD" id="cd10210">
    <property type="entry name" value="ASKHA_NBD_Arp6"/>
    <property type="match status" value="1"/>
</dbReference>